<keyword evidence="3" id="KW-0862">Zinc</keyword>
<dbReference type="GO" id="GO:0008270">
    <property type="term" value="F:zinc ion binding"/>
    <property type="evidence" value="ECO:0007669"/>
    <property type="project" value="UniProtKB-KW"/>
</dbReference>
<sequence length="167" mass="18823">MEEELEIGEEELATGESEAPGRQEELPPLLDQPTRAPPPPTAAGSSLAQGHATPALIRNKRGRVPASRKAIQGLRKVTAPLTDDCCAICLRDFDSSPRLRAMPCSHTFHEHCIFEWLRRNAACPLCRHQLPTEEEVDEEDQRSRVTTRLLYDPSDGRYHVLWCMTLR</sequence>
<dbReference type="SUPFAM" id="SSF57850">
    <property type="entry name" value="RING/U-box"/>
    <property type="match status" value="1"/>
</dbReference>
<proteinExistence type="predicted"/>
<accession>A0A835BAJ9</accession>
<dbReference type="GO" id="GO:0006511">
    <property type="term" value="P:ubiquitin-dependent protein catabolic process"/>
    <property type="evidence" value="ECO:0007669"/>
    <property type="project" value="TreeGrafter"/>
</dbReference>
<dbReference type="OrthoDB" id="21204at2759"/>
<dbReference type="Gene3D" id="3.30.40.10">
    <property type="entry name" value="Zinc/RING finger domain, C3HC4 (zinc finger)"/>
    <property type="match status" value="1"/>
</dbReference>
<dbReference type="InterPro" id="IPR001841">
    <property type="entry name" value="Znf_RING"/>
</dbReference>
<feature type="region of interest" description="Disordered" evidence="5">
    <location>
        <begin position="1"/>
        <end position="63"/>
    </location>
</feature>
<dbReference type="GO" id="GO:0061630">
    <property type="term" value="F:ubiquitin protein ligase activity"/>
    <property type="evidence" value="ECO:0007669"/>
    <property type="project" value="TreeGrafter"/>
</dbReference>
<dbReference type="GO" id="GO:0005634">
    <property type="term" value="C:nucleus"/>
    <property type="evidence" value="ECO:0007669"/>
    <property type="project" value="TreeGrafter"/>
</dbReference>
<dbReference type="PANTHER" id="PTHR45931">
    <property type="entry name" value="SI:CH211-59O9.10"/>
    <property type="match status" value="1"/>
</dbReference>
<evidence type="ECO:0000256" key="3">
    <source>
        <dbReference type="ARBA" id="ARBA00022833"/>
    </source>
</evidence>
<dbReference type="SMART" id="SM00184">
    <property type="entry name" value="RING"/>
    <property type="match status" value="1"/>
</dbReference>
<dbReference type="AlphaFoldDB" id="A0A835BAJ9"/>
<evidence type="ECO:0000256" key="1">
    <source>
        <dbReference type="ARBA" id="ARBA00022723"/>
    </source>
</evidence>
<evidence type="ECO:0000313" key="7">
    <source>
        <dbReference type="EMBL" id="KAF8693305.1"/>
    </source>
</evidence>
<evidence type="ECO:0000259" key="6">
    <source>
        <dbReference type="PROSITE" id="PS50089"/>
    </source>
</evidence>
<name>A0A835BAJ9_9POAL</name>
<feature type="compositionally biased region" description="Acidic residues" evidence="5">
    <location>
        <begin position="1"/>
        <end position="13"/>
    </location>
</feature>
<dbReference type="EMBL" id="JACEFO010001924">
    <property type="protein sequence ID" value="KAF8693305.1"/>
    <property type="molecule type" value="Genomic_DNA"/>
</dbReference>
<comment type="caution">
    <text evidence="7">The sequence shown here is derived from an EMBL/GenBank/DDBJ whole genome shotgun (WGS) entry which is preliminary data.</text>
</comment>
<dbReference type="InterPro" id="IPR013083">
    <property type="entry name" value="Znf_RING/FYVE/PHD"/>
</dbReference>
<protein>
    <recommendedName>
        <fullName evidence="6">RING-type domain-containing protein</fullName>
    </recommendedName>
</protein>
<evidence type="ECO:0000256" key="4">
    <source>
        <dbReference type="PROSITE-ProRule" id="PRU00175"/>
    </source>
</evidence>
<keyword evidence="8" id="KW-1185">Reference proteome</keyword>
<dbReference type="PROSITE" id="PS50089">
    <property type="entry name" value="ZF_RING_2"/>
    <property type="match status" value="1"/>
</dbReference>
<evidence type="ECO:0000256" key="5">
    <source>
        <dbReference type="SAM" id="MobiDB-lite"/>
    </source>
</evidence>
<keyword evidence="1" id="KW-0479">Metal-binding</keyword>
<evidence type="ECO:0000313" key="8">
    <source>
        <dbReference type="Proteomes" id="UP000636709"/>
    </source>
</evidence>
<dbReference type="PANTHER" id="PTHR45931:SF23">
    <property type="entry name" value="OS12G0134500 PROTEIN"/>
    <property type="match status" value="1"/>
</dbReference>
<dbReference type="Pfam" id="PF13639">
    <property type="entry name" value="zf-RING_2"/>
    <property type="match status" value="1"/>
</dbReference>
<feature type="domain" description="RING-type" evidence="6">
    <location>
        <begin position="86"/>
        <end position="127"/>
    </location>
</feature>
<gene>
    <name evidence="7" type="ORF">HU200_038693</name>
</gene>
<dbReference type="Proteomes" id="UP000636709">
    <property type="component" value="Unassembled WGS sequence"/>
</dbReference>
<keyword evidence="2 4" id="KW-0863">Zinc-finger</keyword>
<dbReference type="InterPro" id="IPR051834">
    <property type="entry name" value="RING_finger_E3_ligase"/>
</dbReference>
<reference evidence="7" key="1">
    <citation type="submission" date="2020-07" db="EMBL/GenBank/DDBJ databases">
        <title>Genome sequence and genetic diversity analysis of an under-domesticated orphan crop, white fonio (Digitaria exilis).</title>
        <authorList>
            <person name="Bennetzen J.L."/>
            <person name="Chen S."/>
            <person name="Ma X."/>
            <person name="Wang X."/>
            <person name="Yssel A.E.J."/>
            <person name="Chaluvadi S.R."/>
            <person name="Johnson M."/>
            <person name="Gangashetty P."/>
            <person name="Hamidou F."/>
            <person name="Sanogo M.D."/>
            <person name="Zwaenepoel A."/>
            <person name="Wallace J."/>
            <person name="Van De Peer Y."/>
            <person name="Van Deynze A."/>
        </authorList>
    </citation>
    <scope>NUCLEOTIDE SEQUENCE</scope>
    <source>
        <tissue evidence="7">Leaves</tissue>
    </source>
</reference>
<evidence type="ECO:0000256" key="2">
    <source>
        <dbReference type="ARBA" id="ARBA00022771"/>
    </source>
</evidence>
<organism evidence="7 8">
    <name type="scientific">Digitaria exilis</name>
    <dbReference type="NCBI Taxonomy" id="1010633"/>
    <lineage>
        <taxon>Eukaryota</taxon>
        <taxon>Viridiplantae</taxon>
        <taxon>Streptophyta</taxon>
        <taxon>Embryophyta</taxon>
        <taxon>Tracheophyta</taxon>
        <taxon>Spermatophyta</taxon>
        <taxon>Magnoliopsida</taxon>
        <taxon>Liliopsida</taxon>
        <taxon>Poales</taxon>
        <taxon>Poaceae</taxon>
        <taxon>PACMAD clade</taxon>
        <taxon>Panicoideae</taxon>
        <taxon>Panicodae</taxon>
        <taxon>Paniceae</taxon>
        <taxon>Anthephorinae</taxon>
        <taxon>Digitaria</taxon>
    </lineage>
</organism>